<comment type="cofactor">
    <cofactor evidence="1">
        <name>heme</name>
        <dbReference type="ChEBI" id="CHEBI:30413"/>
    </cofactor>
</comment>
<keyword evidence="10" id="KW-1185">Reference proteome</keyword>
<name>A0ABV6MHP2_9ACTN</name>
<dbReference type="RefSeq" id="WP_377261960.1">
    <property type="nucleotide sequence ID" value="NZ_JBHLUH010000091.1"/>
</dbReference>
<reference evidence="9 10" key="1">
    <citation type="submission" date="2024-09" db="EMBL/GenBank/DDBJ databases">
        <authorList>
            <person name="Sun Q."/>
            <person name="Mori K."/>
        </authorList>
    </citation>
    <scope>NUCLEOTIDE SEQUENCE [LARGE SCALE GENOMIC DNA]</scope>
    <source>
        <strain evidence="9 10">TBRC 3947</strain>
    </source>
</reference>
<dbReference type="PROSITE" id="PS51002">
    <property type="entry name" value="CYTB_NTER"/>
    <property type="match status" value="1"/>
</dbReference>
<feature type="domain" description="Cytochrome b/b6 N-terminal region profile" evidence="8">
    <location>
        <begin position="15"/>
        <end position="241"/>
    </location>
</feature>
<evidence type="ECO:0000256" key="4">
    <source>
        <dbReference type="ARBA" id="ARBA00029351"/>
    </source>
</evidence>
<feature type="transmembrane region" description="Helical" evidence="7">
    <location>
        <begin position="43"/>
        <end position="67"/>
    </location>
</feature>
<feature type="transmembrane region" description="Helical" evidence="7">
    <location>
        <begin position="338"/>
        <end position="359"/>
    </location>
</feature>
<protein>
    <recommendedName>
        <fullName evidence="3">Cytochrome bc1 complex cytochrome b subunit</fullName>
        <ecNumber evidence="2">7.1.1.8</ecNumber>
    </recommendedName>
    <alternativeName>
        <fullName evidence="5">Cytochrome bc1 reductase complex subunit QcrB</fullName>
    </alternativeName>
</protein>
<accession>A0ABV6MHP2</accession>
<feature type="region of interest" description="Disordered" evidence="6">
    <location>
        <begin position="517"/>
        <end position="540"/>
    </location>
</feature>
<feature type="transmembrane region" description="Helical" evidence="7">
    <location>
        <begin position="144"/>
        <end position="164"/>
    </location>
</feature>
<keyword evidence="7" id="KW-1133">Transmembrane helix</keyword>
<proteinExistence type="predicted"/>
<dbReference type="EC" id="7.1.1.8" evidence="2"/>
<evidence type="ECO:0000256" key="3">
    <source>
        <dbReference type="ARBA" id="ARBA00016116"/>
    </source>
</evidence>
<evidence type="ECO:0000256" key="6">
    <source>
        <dbReference type="SAM" id="MobiDB-lite"/>
    </source>
</evidence>
<dbReference type="InterPro" id="IPR005797">
    <property type="entry name" value="Cyt_b/b6_N"/>
</dbReference>
<feature type="compositionally biased region" description="Basic and acidic residues" evidence="6">
    <location>
        <begin position="531"/>
        <end position="540"/>
    </location>
</feature>
<evidence type="ECO:0000256" key="5">
    <source>
        <dbReference type="ARBA" id="ARBA00029568"/>
    </source>
</evidence>
<sequence length="540" mass="60102">MKRRKIDVSAVPAKVGGGLDDRFQAATPLRSILNKVFPDHWSFLLGEIALFSFIILLLTGTFLTFFYDPSLTVVTYDGSYAPLRGTHMSQAYASTLNLSFDVRGGLIMRQMHHWSALTFMAAIVVHMFRIFFTGAFRKPREANWIIGSLLFWVGFLAGFTGYSLPDDALSGTGLRIASAIMLSIPVIGSWVTTSIFDGEFPGHVIMGRFYIAHVLLIPGALLALISVHLGLVFKQKHTQWPGPGRTEQNVVGERFVPRYTIKQGGFFMIVFGVIALMAGLFQINPVWLFGPYEAYVVSAASQPDWYVMFLDGSTRLFPAWEIRFDLFGWGDGYTIPPIFWPTVVLPGILTVLPMLYPFIEARLTKDTKSHHLLQRPRDVPARTALGAMAIAFWLILTLSGGNDVIADKFHISLNAMTWGGRIGLLVAPPLAYYITYRICLGLQQHDREVLAHGVETGIIRRLPDGRFIEVHQPLAPVDEHGHGNLEYAGWVVPKKMNRLGALGPAIKGFFFPIEKPAEAPVSPGHPPVSARPEEREEITR</sequence>
<feature type="transmembrane region" description="Helical" evidence="7">
    <location>
        <begin position="208"/>
        <end position="233"/>
    </location>
</feature>
<dbReference type="SUPFAM" id="SSF81342">
    <property type="entry name" value="Transmembrane di-heme cytochromes"/>
    <property type="match status" value="1"/>
</dbReference>
<keyword evidence="7" id="KW-0472">Membrane</keyword>
<evidence type="ECO:0000256" key="2">
    <source>
        <dbReference type="ARBA" id="ARBA00012951"/>
    </source>
</evidence>
<comment type="catalytic activity">
    <reaction evidence="4">
        <text>a quinol + 2 Fe(III)-[cytochrome c](out) = a quinone + 2 Fe(II)-[cytochrome c](out) + 2 H(+)(out)</text>
        <dbReference type="Rhea" id="RHEA:11484"/>
        <dbReference type="Rhea" id="RHEA-COMP:10350"/>
        <dbReference type="Rhea" id="RHEA-COMP:14399"/>
        <dbReference type="ChEBI" id="CHEBI:15378"/>
        <dbReference type="ChEBI" id="CHEBI:24646"/>
        <dbReference type="ChEBI" id="CHEBI:29033"/>
        <dbReference type="ChEBI" id="CHEBI:29034"/>
        <dbReference type="ChEBI" id="CHEBI:132124"/>
        <dbReference type="EC" id="7.1.1.8"/>
    </reaction>
</comment>
<feature type="transmembrane region" description="Helical" evidence="7">
    <location>
        <begin position="379"/>
        <end position="398"/>
    </location>
</feature>
<evidence type="ECO:0000313" key="9">
    <source>
        <dbReference type="EMBL" id="MFC0533848.1"/>
    </source>
</evidence>
<keyword evidence="7" id="KW-0812">Transmembrane</keyword>
<evidence type="ECO:0000256" key="1">
    <source>
        <dbReference type="ARBA" id="ARBA00001971"/>
    </source>
</evidence>
<comment type="caution">
    <text evidence="9">The sequence shown here is derived from an EMBL/GenBank/DDBJ whole genome shotgun (WGS) entry which is preliminary data.</text>
</comment>
<evidence type="ECO:0000313" key="10">
    <source>
        <dbReference type="Proteomes" id="UP001589867"/>
    </source>
</evidence>
<dbReference type="PANTHER" id="PTHR19271">
    <property type="entry name" value="CYTOCHROME B"/>
    <property type="match status" value="1"/>
</dbReference>
<dbReference type="InterPro" id="IPR016174">
    <property type="entry name" value="Di-haem_cyt_TM"/>
</dbReference>
<dbReference type="Proteomes" id="UP001589867">
    <property type="component" value="Unassembled WGS sequence"/>
</dbReference>
<dbReference type="Gene3D" id="1.20.810.10">
    <property type="entry name" value="Cytochrome Bc1 Complex, Chain C"/>
    <property type="match status" value="1"/>
</dbReference>
<dbReference type="InterPro" id="IPR027387">
    <property type="entry name" value="Cytb/b6-like_sf"/>
</dbReference>
<evidence type="ECO:0000259" key="8">
    <source>
        <dbReference type="PROSITE" id="PS51002"/>
    </source>
</evidence>
<feature type="transmembrane region" description="Helical" evidence="7">
    <location>
        <begin position="264"/>
        <end position="283"/>
    </location>
</feature>
<feature type="transmembrane region" description="Helical" evidence="7">
    <location>
        <begin position="113"/>
        <end position="132"/>
    </location>
</feature>
<feature type="transmembrane region" description="Helical" evidence="7">
    <location>
        <begin position="418"/>
        <end position="436"/>
    </location>
</feature>
<dbReference type="PANTHER" id="PTHR19271:SF16">
    <property type="entry name" value="CYTOCHROME B"/>
    <property type="match status" value="1"/>
</dbReference>
<gene>
    <name evidence="9" type="ORF">ACFFIA_40225</name>
</gene>
<dbReference type="Pfam" id="PF13631">
    <property type="entry name" value="Cytochrom_B_N_2"/>
    <property type="match status" value="1"/>
</dbReference>
<evidence type="ECO:0000256" key="7">
    <source>
        <dbReference type="SAM" id="Phobius"/>
    </source>
</evidence>
<organism evidence="9 10">
    <name type="scientific">Phytohabitans kaempferiae</name>
    <dbReference type="NCBI Taxonomy" id="1620943"/>
    <lineage>
        <taxon>Bacteria</taxon>
        <taxon>Bacillati</taxon>
        <taxon>Actinomycetota</taxon>
        <taxon>Actinomycetes</taxon>
        <taxon>Micromonosporales</taxon>
        <taxon>Micromonosporaceae</taxon>
    </lineage>
</organism>
<dbReference type="EMBL" id="JBHLUH010000091">
    <property type="protein sequence ID" value="MFC0533848.1"/>
    <property type="molecule type" value="Genomic_DNA"/>
</dbReference>